<keyword evidence="3" id="KW-1185">Reference proteome</keyword>
<evidence type="ECO:0000313" key="2">
    <source>
        <dbReference type="EMBL" id="SPL72536.1"/>
    </source>
</evidence>
<evidence type="ECO:0000256" key="1">
    <source>
        <dbReference type="SAM" id="MobiDB-lite"/>
    </source>
</evidence>
<accession>A0A2U3N4D1</accession>
<organism evidence="2 3">
    <name type="scientific">Acinetobacter stercoris</name>
    <dbReference type="NCBI Taxonomy" id="2126983"/>
    <lineage>
        <taxon>Bacteria</taxon>
        <taxon>Pseudomonadati</taxon>
        <taxon>Pseudomonadota</taxon>
        <taxon>Gammaproteobacteria</taxon>
        <taxon>Moraxellales</taxon>
        <taxon>Moraxellaceae</taxon>
        <taxon>Acinetobacter</taxon>
    </lineage>
</organism>
<name>A0A2U3N4D1_9GAMM</name>
<protein>
    <submittedName>
        <fullName evidence="2">Uncharacterized protein</fullName>
    </submittedName>
</protein>
<dbReference type="EMBL" id="OOGT01000336">
    <property type="protein sequence ID" value="SPL72536.1"/>
    <property type="molecule type" value="Genomic_DNA"/>
</dbReference>
<feature type="compositionally biased region" description="Polar residues" evidence="1">
    <location>
        <begin position="9"/>
        <end position="20"/>
    </location>
</feature>
<dbReference type="Proteomes" id="UP000245974">
    <property type="component" value="Unassembled WGS sequence"/>
</dbReference>
<reference evidence="3" key="1">
    <citation type="submission" date="2018-03" db="EMBL/GenBank/DDBJ databases">
        <authorList>
            <person name="Blom J."/>
        </authorList>
    </citation>
    <scope>NUCLEOTIDE SEQUENCE [LARGE SCALE GENOMIC DNA]</scope>
    <source>
        <strain evidence="3">KPC-SM-21</strain>
    </source>
</reference>
<dbReference type="InParanoid" id="A0A2U3N4D1"/>
<evidence type="ECO:0000313" key="3">
    <source>
        <dbReference type="Proteomes" id="UP000245974"/>
    </source>
</evidence>
<feature type="region of interest" description="Disordered" evidence="1">
    <location>
        <begin position="1"/>
        <end position="20"/>
    </location>
</feature>
<sequence length="41" mass="4601">MMLHLEMYSNPNNKGTLSGTSVYKRRSDLIDPTPFLDSASL</sequence>
<gene>
    <name evidence="2" type="ORF">KPC_3714</name>
</gene>
<proteinExistence type="predicted"/>
<dbReference type="AlphaFoldDB" id="A0A2U3N4D1"/>